<dbReference type="RefSeq" id="WP_062948916.1">
    <property type="nucleotide sequence ID" value="NZ_LPVY01000003.1"/>
</dbReference>
<name>A0A154L9H7_9PROT</name>
<dbReference type="GO" id="GO:0097367">
    <property type="term" value="F:carbohydrate derivative binding"/>
    <property type="evidence" value="ECO:0007669"/>
    <property type="project" value="InterPro"/>
</dbReference>
<organism evidence="4 5">
    <name type="scientific">Thalassospira lucentensis</name>
    <dbReference type="NCBI Taxonomy" id="168935"/>
    <lineage>
        <taxon>Bacteria</taxon>
        <taxon>Pseudomonadati</taxon>
        <taxon>Pseudomonadota</taxon>
        <taxon>Alphaproteobacteria</taxon>
        <taxon>Rhodospirillales</taxon>
        <taxon>Thalassospiraceae</taxon>
        <taxon>Thalassospira</taxon>
    </lineage>
</organism>
<dbReference type="Pfam" id="PF01380">
    <property type="entry name" value="SIS"/>
    <property type="match status" value="2"/>
</dbReference>
<evidence type="ECO:0000256" key="1">
    <source>
        <dbReference type="ARBA" id="ARBA00022576"/>
    </source>
</evidence>
<keyword evidence="1" id="KW-0808">Transferase</keyword>
<feature type="domain" description="SIS" evidence="3">
    <location>
        <begin position="36"/>
        <end position="184"/>
    </location>
</feature>
<dbReference type="SUPFAM" id="SSF53697">
    <property type="entry name" value="SIS domain"/>
    <property type="match status" value="1"/>
</dbReference>
<proteinExistence type="predicted"/>
<dbReference type="PANTHER" id="PTHR10937">
    <property type="entry name" value="GLUCOSAMINE--FRUCTOSE-6-PHOSPHATE AMINOTRANSFERASE, ISOMERIZING"/>
    <property type="match status" value="1"/>
</dbReference>
<accession>A0A154L9H7</accession>
<dbReference type="CDD" id="cd05009">
    <property type="entry name" value="SIS_GlmS_GlmD_2"/>
    <property type="match status" value="1"/>
</dbReference>
<dbReference type="GO" id="GO:1901135">
    <property type="term" value="P:carbohydrate derivative metabolic process"/>
    <property type="evidence" value="ECO:0007669"/>
    <property type="project" value="InterPro"/>
</dbReference>
<sequence length="347" mass="36802">MSTRWTPKTQMGRELAEAPVVVAKQLDHNKAAIDALVSDLRANPPKFVVTCGRGSSDHATLYAKYLIESQLGIPVVSAAPSIVSIYNRSIASKDALFIAVSQSGKSPDLVKNAVAARDAGARTVALVNVTDSPLANTVDHVIPLMAGLETSVAATKSYIATLSAIAQIVGGWTQDPAFNKALVTLPASLEKALGKDWLDAADAIVKSDGLYVIGRGPAFAIAQEAALKFKETSGLHAEAFSAAEVKHGPMALVTKDFPLLVFSQQDASRESVEGFLEEMRAKTDNLFAAETGHADIKGHLPVVEDIHPLLAPIAMIQTFYTLAEHVALERGCNPDAPPHLSKVTETH</sequence>
<gene>
    <name evidence="4" type="ORF">AUP42_11525</name>
</gene>
<dbReference type="InterPro" id="IPR035466">
    <property type="entry name" value="GlmS/AgaS_SIS"/>
</dbReference>
<evidence type="ECO:0000259" key="3">
    <source>
        <dbReference type="PROSITE" id="PS51464"/>
    </source>
</evidence>
<evidence type="ECO:0000313" key="5">
    <source>
        <dbReference type="Proteomes" id="UP000076335"/>
    </source>
</evidence>
<protein>
    <submittedName>
        <fullName evidence="4">Iron dicitrate transport regulator FecR</fullName>
    </submittedName>
</protein>
<dbReference type="AlphaFoldDB" id="A0A154L9H7"/>
<comment type="caution">
    <text evidence="4">The sequence shown here is derived from an EMBL/GenBank/DDBJ whole genome shotgun (WGS) entry which is preliminary data.</text>
</comment>
<dbReference type="Gene3D" id="3.40.50.10490">
    <property type="entry name" value="Glucose-6-phosphate isomerase like protein, domain 1"/>
    <property type="match status" value="2"/>
</dbReference>
<feature type="domain" description="SIS" evidence="3">
    <location>
        <begin position="200"/>
        <end position="337"/>
    </location>
</feature>
<dbReference type="InterPro" id="IPR035490">
    <property type="entry name" value="GlmS/FrlB_SIS"/>
</dbReference>
<dbReference type="GO" id="GO:0008483">
    <property type="term" value="F:transaminase activity"/>
    <property type="evidence" value="ECO:0007669"/>
    <property type="project" value="UniProtKB-KW"/>
</dbReference>
<dbReference type="PANTHER" id="PTHR10937:SF8">
    <property type="entry name" value="AMINOTRANSFERASE-RELATED"/>
    <property type="match status" value="1"/>
</dbReference>
<dbReference type="OrthoDB" id="9761808at2"/>
<keyword evidence="2" id="KW-0677">Repeat</keyword>
<evidence type="ECO:0000313" key="4">
    <source>
        <dbReference type="EMBL" id="KZB68093.1"/>
    </source>
</evidence>
<dbReference type="InterPro" id="IPR046348">
    <property type="entry name" value="SIS_dom_sf"/>
</dbReference>
<dbReference type="Proteomes" id="UP000076335">
    <property type="component" value="Unassembled WGS sequence"/>
</dbReference>
<dbReference type="CDD" id="cd05008">
    <property type="entry name" value="SIS_GlmS_GlmD_1"/>
    <property type="match status" value="1"/>
</dbReference>
<keyword evidence="1" id="KW-0032">Aminotransferase</keyword>
<dbReference type="PROSITE" id="PS51464">
    <property type="entry name" value="SIS"/>
    <property type="match status" value="2"/>
</dbReference>
<dbReference type="InterPro" id="IPR001347">
    <property type="entry name" value="SIS_dom"/>
</dbReference>
<reference evidence="4 5" key="1">
    <citation type="submission" date="2015-12" db="EMBL/GenBank/DDBJ databases">
        <title>Genome sequence of Thalassospira lucentensis MCCC 1A02072.</title>
        <authorList>
            <person name="Lu L."/>
            <person name="Lai Q."/>
            <person name="Shao Z."/>
            <person name="Qian P."/>
        </authorList>
    </citation>
    <scope>NUCLEOTIDE SEQUENCE [LARGE SCALE GENOMIC DNA]</scope>
    <source>
        <strain evidence="4 5">MCCC 1A02072</strain>
    </source>
</reference>
<dbReference type="EMBL" id="LPVY01000003">
    <property type="protein sequence ID" value="KZB68093.1"/>
    <property type="molecule type" value="Genomic_DNA"/>
</dbReference>
<evidence type="ECO:0000256" key="2">
    <source>
        <dbReference type="ARBA" id="ARBA00022737"/>
    </source>
</evidence>